<dbReference type="PROSITE" id="PS50263">
    <property type="entry name" value="CN_HYDROLASE"/>
    <property type="match status" value="1"/>
</dbReference>
<comment type="subcellular location">
    <subcellularLocation>
        <location evidence="1 8">Cell membrane</location>
        <topology evidence="1 8">Multi-pass membrane protein</topology>
    </subcellularLocation>
</comment>
<keyword evidence="10" id="KW-0449">Lipoprotein</keyword>
<dbReference type="UniPathway" id="UPA00666"/>
<accession>H5XQU9</accession>
<dbReference type="HOGENOM" id="CLU_019563_2_0_11"/>
<feature type="transmembrane region" description="Helical" evidence="8">
    <location>
        <begin position="467"/>
        <end position="486"/>
    </location>
</feature>
<protein>
    <recommendedName>
        <fullName evidence="8">Apolipoprotein N-acyltransferase</fullName>
        <shortName evidence="8">ALP N-acyltransferase</shortName>
        <ecNumber evidence="8">2.3.1.269</ecNumber>
    </recommendedName>
</protein>
<dbReference type="RefSeq" id="WP_005456266.1">
    <property type="nucleotide sequence ID" value="NZ_CM001440.1"/>
</dbReference>
<feature type="transmembrane region" description="Helical" evidence="8">
    <location>
        <begin position="188"/>
        <end position="209"/>
    </location>
</feature>
<keyword evidence="2 8" id="KW-1003">Cell membrane</keyword>
<organism evidence="10 11">
    <name type="scientific">Saccharomonospora cyanea NA-134</name>
    <dbReference type="NCBI Taxonomy" id="882082"/>
    <lineage>
        <taxon>Bacteria</taxon>
        <taxon>Bacillati</taxon>
        <taxon>Actinomycetota</taxon>
        <taxon>Actinomycetes</taxon>
        <taxon>Pseudonocardiales</taxon>
        <taxon>Pseudonocardiaceae</taxon>
        <taxon>Saccharomonospora</taxon>
    </lineage>
</organism>
<feature type="transmembrane region" description="Helical" evidence="8">
    <location>
        <begin position="81"/>
        <end position="101"/>
    </location>
</feature>
<comment type="catalytic activity">
    <reaction evidence="8">
        <text>N-terminal S-1,2-diacyl-sn-glyceryl-L-cysteinyl-[lipoprotein] + a glycerophospholipid = N-acyl-S-1,2-diacyl-sn-glyceryl-L-cysteinyl-[lipoprotein] + a 2-acyl-sn-glycero-3-phospholipid + H(+)</text>
        <dbReference type="Rhea" id="RHEA:48228"/>
        <dbReference type="Rhea" id="RHEA-COMP:14681"/>
        <dbReference type="Rhea" id="RHEA-COMP:14684"/>
        <dbReference type="ChEBI" id="CHEBI:15378"/>
        <dbReference type="ChEBI" id="CHEBI:136912"/>
        <dbReference type="ChEBI" id="CHEBI:140656"/>
        <dbReference type="ChEBI" id="CHEBI:140657"/>
        <dbReference type="ChEBI" id="CHEBI:140660"/>
        <dbReference type="EC" id="2.3.1.269"/>
    </reaction>
</comment>
<keyword evidence="5 8" id="KW-1133">Transmembrane helix</keyword>
<keyword evidence="3 8" id="KW-0808">Transferase</keyword>
<sequence length="526" mass="55831">MRREPRRRWAGRALAPLAGAVLACSLPGAGLWWLAWTGLVPLLVLLARAHSYRDAAWLSWAAAVGFFLTAHHWLVPHLGMFTVPALAAVGLLWVPFGLGAYRVLRPPLSWARAALGLSFLPCLWVTLEALRSWKHLGGSWTPLGLGQWRTPHVLDVAALGGVWLLSALVVAVNVGVAVVVLPGAHGRARLLGGSAALLFVVAGTVHGALHTASPATGHVRVAGVQPGLVSDSLAEHLRLTDQLTRTTADVVVWGQSSVALDPSRRPDVAIGLRRAAESAGGHLLVNVDAQGPDGRITKSTHHYRPDGVAGTYRKQRLAPFGEYVPLRPLLGPLLGHTDAARVDRAPGDTPTLLRVGDVRLGPLISYESTFPDLRRTLTARGADVTVVQGSLTTFHDTWAQRQQASAEAVRAVESGRSTVLVNSSGTSAAFDADGRLLAWVPPTHRGTFTVSVPLHEGLTPYVRWGDWFPVLATAVTGVTAALLFVARRPRDIPACPQVVNACSQLPYAPSASGAPPRPRHPHGGGA</sequence>
<evidence type="ECO:0000256" key="1">
    <source>
        <dbReference type="ARBA" id="ARBA00004651"/>
    </source>
</evidence>
<dbReference type="PROSITE" id="PS51257">
    <property type="entry name" value="PROKAR_LIPOPROTEIN"/>
    <property type="match status" value="1"/>
</dbReference>
<proteinExistence type="inferred from homology"/>
<evidence type="ECO:0000256" key="5">
    <source>
        <dbReference type="ARBA" id="ARBA00022989"/>
    </source>
</evidence>
<dbReference type="InterPro" id="IPR036526">
    <property type="entry name" value="C-N_Hydrolase_sf"/>
</dbReference>
<evidence type="ECO:0000256" key="6">
    <source>
        <dbReference type="ARBA" id="ARBA00023136"/>
    </source>
</evidence>
<dbReference type="Pfam" id="PF20154">
    <property type="entry name" value="LNT_N"/>
    <property type="match status" value="1"/>
</dbReference>
<evidence type="ECO:0000313" key="10">
    <source>
        <dbReference type="EMBL" id="EHR61189.1"/>
    </source>
</evidence>
<dbReference type="PANTHER" id="PTHR38686">
    <property type="entry name" value="APOLIPOPROTEIN N-ACYLTRANSFERASE"/>
    <property type="match status" value="1"/>
</dbReference>
<keyword evidence="11" id="KW-1185">Reference proteome</keyword>
<dbReference type="Gene3D" id="3.60.110.10">
    <property type="entry name" value="Carbon-nitrogen hydrolase"/>
    <property type="match status" value="1"/>
</dbReference>
<evidence type="ECO:0000256" key="8">
    <source>
        <dbReference type="HAMAP-Rule" id="MF_01148"/>
    </source>
</evidence>
<dbReference type="GO" id="GO:0042158">
    <property type="term" value="P:lipoprotein biosynthetic process"/>
    <property type="evidence" value="ECO:0007669"/>
    <property type="project" value="UniProtKB-UniRule"/>
</dbReference>
<evidence type="ECO:0000256" key="2">
    <source>
        <dbReference type="ARBA" id="ARBA00022475"/>
    </source>
</evidence>
<evidence type="ECO:0000259" key="9">
    <source>
        <dbReference type="PROSITE" id="PS50263"/>
    </source>
</evidence>
<evidence type="ECO:0000256" key="7">
    <source>
        <dbReference type="ARBA" id="ARBA00023315"/>
    </source>
</evidence>
<comment type="caution">
    <text evidence="8">Lacks conserved residue(s) required for the propagation of feature annotation.</text>
</comment>
<evidence type="ECO:0000256" key="3">
    <source>
        <dbReference type="ARBA" id="ARBA00022679"/>
    </source>
</evidence>
<dbReference type="Proteomes" id="UP000002791">
    <property type="component" value="Chromosome"/>
</dbReference>
<dbReference type="NCBIfam" id="TIGR00546">
    <property type="entry name" value="lnt"/>
    <property type="match status" value="1"/>
</dbReference>
<comment type="pathway">
    <text evidence="8">Protein modification; lipoprotein biosynthesis (N-acyl transfer).</text>
</comment>
<dbReference type="CDD" id="cd07571">
    <property type="entry name" value="ALP_N-acyl_transferase"/>
    <property type="match status" value="1"/>
</dbReference>
<comment type="function">
    <text evidence="8">Catalyzes the phospholipid dependent N-acylation of the N-terminal cysteine of apolipoprotein, the last step in lipoprotein maturation.</text>
</comment>
<feature type="transmembrane region" description="Helical" evidence="8">
    <location>
        <begin position="153"/>
        <end position="181"/>
    </location>
</feature>
<dbReference type="PANTHER" id="PTHR38686:SF1">
    <property type="entry name" value="APOLIPOPROTEIN N-ACYLTRANSFERASE"/>
    <property type="match status" value="1"/>
</dbReference>
<keyword evidence="7 8" id="KW-0012">Acyltransferase</keyword>
<dbReference type="GO" id="GO:0005886">
    <property type="term" value="C:plasma membrane"/>
    <property type="evidence" value="ECO:0007669"/>
    <property type="project" value="UniProtKB-SubCell"/>
</dbReference>
<dbReference type="GO" id="GO:0016410">
    <property type="term" value="F:N-acyltransferase activity"/>
    <property type="evidence" value="ECO:0007669"/>
    <property type="project" value="UniProtKB-UniRule"/>
</dbReference>
<dbReference type="AlphaFoldDB" id="H5XQU9"/>
<dbReference type="STRING" id="882082.SaccyDRAFT_2312"/>
<dbReference type="OrthoDB" id="9804277at2"/>
<evidence type="ECO:0000256" key="4">
    <source>
        <dbReference type="ARBA" id="ARBA00022692"/>
    </source>
</evidence>
<dbReference type="SUPFAM" id="SSF56317">
    <property type="entry name" value="Carbon-nitrogen hydrolase"/>
    <property type="match status" value="1"/>
</dbReference>
<name>H5XQU9_9PSEU</name>
<dbReference type="InterPro" id="IPR004563">
    <property type="entry name" value="Apolipo_AcylTrfase"/>
</dbReference>
<feature type="transmembrane region" description="Helical" evidence="8">
    <location>
        <begin position="113"/>
        <end position="133"/>
    </location>
</feature>
<evidence type="ECO:0000313" key="11">
    <source>
        <dbReference type="Proteomes" id="UP000002791"/>
    </source>
</evidence>
<dbReference type="InterPro" id="IPR045378">
    <property type="entry name" value="LNT_N"/>
</dbReference>
<dbReference type="EC" id="2.3.1.269" evidence="8"/>
<dbReference type="HAMAP" id="MF_01148">
    <property type="entry name" value="Lnt"/>
    <property type="match status" value="1"/>
</dbReference>
<keyword evidence="4 8" id="KW-0812">Transmembrane</keyword>
<dbReference type="eggNOG" id="COG0815">
    <property type="taxonomic scope" value="Bacteria"/>
</dbReference>
<dbReference type="EMBL" id="CM001440">
    <property type="protein sequence ID" value="EHR61189.1"/>
    <property type="molecule type" value="Genomic_DNA"/>
</dbReference>
<gene>
    <name evidence="8" type="primary">lnt</name>
    <name evidence="10" type="ORF">SaccyDRAFT_2312</name>
</gene>
<keyword evidence="6 8" id="KW-0472">Membrane</keyword>
<feature type="domain" description="CN hydrolase" evidence="9">
    <location>
        <begin position="219"/>
        <end position="454"/>
    </location>
</feature>
<comment type="similarity">
    <text evidence="8">Belongs to the CN hydrolase family. Apolipoprotein N-acyltransferase subfamily.</text>
</comment>
<reference evidence="10 11" key="1">
    <citation type="submission" date="2011-11" db="EMBL/GenBank/DDBJ databases">
        <title>The Noncontiguous Finished sequence of Saccharomonospora cyanea NA-134.</title>
        <authorList>
            <consortium name="US DOE Joint Genome Institute"/>
            <person name="Lucas S."/>
            <person name="Han J."/>
            <person name="Lapidus A."/>
            <person name="Cheng J.-F."/>
            <person name="Goodwin L."/>
            <person name="Pitluck S."/>
            <person name="Peters L."/>
            <person name="Ovchinnikova G."/>
            <person name="Lu M."/>
            <person name="Detter J.C."/>
            <person name="Han C."/>
            <person name="Tapia R."/>
            <person name="Land M."/>
            <person name="Hauser L."/>
            <person name="Kyrpides N."/>
            <person name="Ivanova N."/>
            <person name="Pagani I."/>
            <person name="Brambilla E.-M."/>
            <person name="Klenk H.-P."/>
            <person name="Woyke T."/>
        </authorList>
    </citation>
    <scope>NUCLEOTIDE SEQUENCE [LARGE SCALE GENOMIC DNA]</scope>
    <source>
        <strain evidence="10 11">NA-134</strain>
    </source>
</reference>
<dbReference type="Pfam" id="PF00795">
    <property type="entry name" value="CN_hydrolase"/>
    <property type="match status" value="1"/>
</dbReference>
<dbReference type="InterPro" id="IPR003010">
    <property type="entry name" value="C-N_Hydrolase"/>
</dbReference>